<dbReference type="CDD" id="cd04216">
    <property type="entry name" value="Phytocyanin"/>
    <property type="match status" value="1"/>
</dbReference>
<dbReference type="GO" id="GO:0005886">
    <property type="term" value="C:plasma membrane"/>
    <property type="evidence" value="ECO:0000318"/>
    <property type="project" value="GO_Central"/>
</dbReference>
<evidence type="ECO:0000256" key="5">
    <source>
        <dbReference type="SAM" id="MobiDB-lite"/>
    </source>
</evidence>
<dbReference type="GO" id="GO:0098552">
    <property type="term" value="C:side of membrane"/>
    <property type="evidence" value="ECO:0007669"/>
    <property type="project" value="UniProtKB-KW"/>
</dbReference>
<dbReference type="InterPro" id="IPR039391">
    <property type="entry name" value="Phytocyanin-like"/>
</dbReference>
<evidence type="ECO:0000313" key="8">
    <source>
        <dbReference type="EnsemblPlants" id="Bra037634.1-P"/>
    </source>
</evidence>
<dbReference type="InterPro" id="IPR028871">
    <property type="entry name" value="BlueCu_1_BS"/>
</dbReference>
<reference evidence="8 9" key="1">
    <citation type="journal article" date="2011" name="Nat. Genet.">
        <title>The genome of the mesopolyploid crop species Brassica rapa.</title>
        <authorList>
            <consortium name="Brassica rapa Genome Sequencing Project Consortium"/>
            <person name="Wang X."/>
            <person name="Wang H."/>
            <person name="Wang J."/>
            <person name="Sun R."/>
            <person name="Wu J."/>
            <person name="Liu S."/>
            <person name="Bai Y."/>
            <person name="Mun J.H."/>
            <person name="Bancroft I."/>
            <person name="Cheng F."/>
            <person name="Huang S."/>
            <person name="Li X."/>
            <person name="Hua W."/>
            <person name="Wang J."/>
            <person name="Wang X."/>
            <person name="Freeling M."/>
            <person name="Pires J.C."/>
            <person name="Paterson A.H."/>
            <person name="Chalhoub B."/>
            <person name="Wang B."/>
            <person name="Hayward A."/>
            <person name="Sharpe A.G."/>
            <person name="Park B.S."/>
            <person name="Weisshaar B."/>
            <person name="Liu B."/>
            <person name="Li B."/>
            <person name="Liu B."/>
            <person name="Tong C."/>
            <person name="Song C."/>
            <person name="Duran C."/>
            <person name="Peng C."/>
            <person name="Geng C."/>
            <person name="Koh C."/>
            <person name="Lin C."/>
            <person name="Edwards D."/>
            <person name="Mu D."/>
            <person name="Shen D."/>
            <person name="Soumpourou E."/>
            <person name="Li F."/>
            <person name="Fraser F."/>
            <person name="Conant G."/>
            <person name="Lassalle G."/>
            <person name="King G.J."/>
            <person name="Bonnema G."/>
            <person name="Tang H."/>
            <person name="Wang H."/>
            <person name="Belcram H."/>
            <person name="Zhou H."/>
            <person name="Hirakawa H."/>
            <person name="Abe H."/>
            <person name="Guo H."/>
            <person name="Wang H."/>
            <person name="Jin H."/>
            <person name="Parkin I.A."/>
            <person name="Batley J."/>
            <person name="Kim J.S."/>
            <person name="Just J."/>
            <person name="Li J."/>
            <person name="Xu J."/>
            <person name="Deng J."/>
            <person name="Kim J.A."/>
            <person name="Li J."/>
            <person name="Yu J."/>
            <person name="Meng J."/>
            <person name="Wang J."/>
            <person name="Min J."/>
            <person name="Poulain J."/>
            <person name="Wang J."/>
            <person name="Hatakeyama K."/>
            <person name="Wu K."/>
            <person name="Wang L."/>
            <person name="Fang L."/>
            <person name="Trick M."/>
            <person name="Links M.G."/>
            <person name="Zhao M."/>
            <person name="Jin M."/>
            <person name="Ramchiary N."/>
            <person name="Drou N."/>
            <person name="Berkman P.J."/>
            <person name="Cai Q."/>
            <person name="Huang Q."/>
            <person name="Li R."/>
            <person name="Tabata S."/>
            <person name="Cheng S."/>
            <person name="Zhang S."/>
            <person name="Zhang S."/>
            <person name="Huang S."/>
            <person name="Sato S."/>
            <person name="Sun S."/>
            <person name="Kwon S.J."/>
            <person name="Choi S.R."/>
            <person name="Lee T.H."/>
            <person name="Fan W."/>
            <person name="Zhao X."/>
            <person name="Tan X."/>
            <person name="Xu X."/>
            <person name="Wang Y."/>
            <person name="Qiu Y."/>
            <person name="Yin Y."/>
            <person name="Li Y."/>
            <person name="Du Y."/>
            <person name="Liao Y."/>
            <person name="Lim Y."/>
            <person name="Narusaka Y."/>
            <person name="Wang Y."/>
            <person name="Wang Z."/>
            <person name="Li Z."/>
            <person name="Wang Z."/>
            <person name="Xiong Z."/>
            <person name="Zhang Z."/>
        </authorList>
    </citation>
    <scope>NUCLEOTIDE SEQUENCE [LARGE SCALE GENOMIC DNA]</scope>
    <source>
        <strain evidence="8 9">cv. Chiifu-401-42</strain>
    </source>
</reference>
<keyword evidence="9" id="KW-1185">Reference proteome</keyword>
<dbReference type="STRING" id="51351.M4F971"/>
<accession>M4F971</accession>
<evidence type="ECO:0000256" key="2">
    <source>
        <dbReference type="ARBA" id="ARBA00022723"/>
    </source>
</evidence>
<dbReference type="SUPFAM" id="SSF49503">
    <property type="entry name" value="Cupredoxins"/>
    <property type="match status" value="1"/>
</dbReference>
<evidence type="ECO:0000256" key="1">
    <source>
        <dbReference type="ARBA" id="ARBA00022622"/>
    </source>
</evidence>
<dbReference type="InterPro" id="IPR003245">
    <property type="entry name" value="Phytocyanin_dom"/>
</dbReference>
<evidence type="ECO:0000256" key="6">
    <source>
        <dbReference type="SAM" id="SignalP"/>
    </source>
</evidence>
<reference evidence="8" key="3">
    <citation type="submission" date="2023-03" db="UniProtKB">
        <authorList>
            <consortium name="EnsemblPlants"/>
        </authorList>
    </citation>
    <scope>IDENTIFICATION</scope>
    <source>
        <strain evidence="8">cv. Chiifu-401-42</strain>
    </source>
</reference>
<organism evidence="8 9">
    <name type="scientific">Brassica campestris</name>
    <name type="common">Field mustard</name>
    <dbReference type="NCBI Taxonomy" id="3711"/>
    <lineage>
        <taxon>Eukaryota</taxon>
        <taxon>Viridiplantae</taxon>
        <taxon>Streptophyta</taxon>
        <taxon>Embryophyta</taxon>
        <taxon>Tracheophyta</taxon>
        <taxon>Spermatophyta</taxon>
        <taxon>Magnoliopsida</taxon>
        <taxon>eudicotyledons</taxon>
        <taxon>Gunneridae</taxon>
        <taxon>Pentapetalae</taxon>
        <taxon>rosids</taxon>
        <taxon>malvids</taxon>
        <taxon>Brassicales</taxon>
        <taxon>Brassicaceae</taxon>
        <taxon>Brassiceae</taxon>
        <taxon>Brassica</taxon>
    </lineage>
</organism>
<dbReference type="eggNOG" id="ENOG502S1ER">
    <property type="taxonomic scope" value="Eukaryota"/>
</dbReference>
<dbReference type="Pfam" id="PF02298">
    <property type="entry name" value="Cu_bind_like"/>
    <property type="match status" value="1"/>
</dbReference>
<dbReference type="GO" id="GO:0009055">
    <property type="term" value="F:electron transfer activity"/>
    <property type="evidence" value="ECO:0007669"/>
    <property type="project" value="InterPro"/>
</dbReference>
<reference evidence="8 9" key="2">
    <citation type="journal article" date="2018" name="Hortic Res">
        <title>Improved Brassica rapa reference genome by single-molecule sequencing and chromosome conformation capture technologies.</title>
        <authorList>
            <person name="Zhang L."/>
            <person name="Cai X."/>
            <person name="Wu J."/>
            <person name="Liu M."/>
            <person name="Grob S."/>
            <person name="Cheng F."/>
            <person name="Liang J."/>
            <person name="Cai C."/>
            <person name="Liu Z."/>
            <person name="Liu B."/>
            <person name="Wang F."/>
            <person name="Li S."/>
            <person name="Liu F."/>
            <person name="Li X."/>
            <person name="Cheng L."/>
            <person name="Yang W."/>
            <person name="Li M.H."/>
            <person name="Grossniklaus U."/>
            <person name="Zheng H."/>
            <person name="Wang X."/>
        </authorList>
    </citation>
    <scope>NUCLEOTIDE SEQUENCE [LARGE SCALE GENOMIC DNA]</scope>
    <source>
        <strain evidence="8 9">cv. Chiifu-401-42</strain>
    </source>
</reference>
<keyword evidence="1" id="KW-0336">GPI-anchor</keyword>
<dbReference type="FunFam" id="2.60.40.420:FF:000003">
    <property type="entry name" value="Blue copper"/>
    <property type="match status" value="1"/>
</dbReference>
<dbReference type="OrthoDB" id="627829at2759"/>
<dbReference type="OMA" id="DINQCYS"/>
<feature type="chain" id="PRO_5004052885" description="Phytocyanin domain-containing protein" evidence="6">
    <location>
        <begin position="28"/>
        <end position="209"/>
    </location>
</feature>
<dbReference type="InParanoid" id="M4F971"/>
<dbReference type="PROSITE" id="PS00196">
    <property type="entry name" value="COPPER_BLUE"/>
    <property type="match status" value="1"/>
</dbReference>
<protein>
    <recommendedName>
        <fullName evidence="7">Phytocyanin domain-containing protein</fullName>
    </recommendedName>
</protein>
<dbReference type="GeneID" id="103866157"/>
<feature type="compositionally biased region" description="Pro residues" evidence="5">
    <location>
        <begin position="173"/>
        <end position="185"/>
    </location>
</feature>
<dbReference type="AlphaFoldDB" id="M4F971"/>
<dbReference type="InterPro" id="IPR008972">
    <property type="entry name" value="Cupredoxin"/>
</dbReference>
<proteinExistence type="predicted"/>
<dbReference type="PROSITE" id="PS51485">
    <property type="entry name" value="PHYTOCYANIN"/>
    <property type="match status" value="1"/>
</dbReference>
<feature type="signal peptide" evidence="6">
    <location>
        <begin position="1"/>
        <end position="27"/>
    </location>
</feature>
<evidence type="ECO:0000313" key="9">
    <source>
        <dbReference type="Proteomes" id="UP000011750"/>
    </source>
</evidence>
<dbReference type="Gramene" id="Bra037634.1">
    <property type="protein sequence ID" value="Bra037634.1-P"/>
    <property type="gene ID" value="Bra037634"/>
</dbReference>
<keyword evidence="1" id="KW-0472">Membrane</keyword>
<dbReference type="PANTHER" id="PTHR33021">
    <property type="entry name" value="BLUE COPPER PROTEIN"/>
    <property type="match status" value="1"/>
</dbReference>
<dbReference type="RefSeq" id="XP_009142282.1">
    <property type="nucleotide sequence ID" value="XM_009144034.2"/>
</dbReference>
<dbReference type="HOGENOM" id="CLU_058719_2_5_1"/>
<evidence type="ECO:0000256" key="4">
    <source>
        <dbReference type="ARBA" id="ARBA00023180"/>
    </source>
</evidence>
<dbReference type="Gene3D" id="2.60.40.420">
    <property type="entry name" value="Cupredoxins - blue copper proteins"/>
    <property type="match status" value="1"/>
</dbReference>
<feature type="compositionally biased region" description="Pro residues" evidence="5">
    <location>
        <begin position="132"/>
        <end position="152"/>
    </location>
</feature>
<keyword evidence="4" id="KW-0325">Glycoprotein</keyword>
<feature type="region of interest" description="Disordered" evidence="5">
    <location>
        <begin position="131"/>
        <end position="188"/>
    </location>
</feature>
<keyword evidence="3" id="KW-0186">Copper</keyword>
<dbReference type="GO" id="GO:0046872">
    <property type="term" value="F:metal ion binding"/>
    <property type="evidence" value="ECO:0007669"/>
    <property type="project" value="UniProtKB-KW"/>
</dbReference>
<evidence type="ECO:0000259" key="7">
    <source>
        <dbReference type="PROSITE" id="PS51485"/>
    </source>
</evidence>
<dbReference type="PANTHER" id="PTHR33021:SF350">
    <property type="entry name" value="UCLACYANIN-2"/>
    <property type="match status" value="1"/>
</dbReference>
<evidence type="ECO:0000256" key="3">
    <source>
        <dbReference type="ARBA" id="ARBA00023008"/>
    </source>
</evidence>
<sequence length="209" mass="21529">MAMNGLSKMAAATVLLVIMSIVPAAVAVTYTVGDVNGWTSGVDYTVWLTGNTFRVGDIIEFKYGPSHSVDVTNKAGYDDCDSSASTENHSDGDTKIELKTVGTRYFICPTPGHCINGMKLAVTVIASASSPATPPTPSSFPVSFPPTPPSPSPDTTDLPRADGIHEADSGSTTPPPPTLPPPPPSSGASRGLMSCVVVGISLVLACMYA</sequence>
<dbReference type="Proteomes" id="UP000011750">
    <property type="component" value="Chromosome A04"/>
</dbReference>
<keyword evidence="2" id="KW-0479">Metal-binding</keyword>
<dbReference type="KEGG" id="brp:103866157"/>
<keyword evidence="6" id="KW-0732">Signal</keyword>
<dbReference type="EnsemblPlants" id="Bra037634.1">
    <property type="protein sequence ID" value="Bra037634.1-P"/>
    <property type="gene ID" value="Bra037634"/>
</dbReference>
<dbReference type="SMR" id="M4F971"/>
<feature type="domain" description="Phytocyanin" evidence="7">
    <location>
        <begin position="28"/>
        <end position="126"/>
    </location>
</feature>
<feature type="compositionally biased region" description="Basic and acidic residues" evidence="5">
    <location>
        <begin position="157"/>
        <end position="168"/>
    </location>
</feature>
<keyword evidence="1" id="KW-0449">Lipoprotein</keyword>
<name>M4F971_BRACM</name>